<evidence type="ECO:0000313" key="3">
    <source>
        <dbReference type="Proteomes" id="UP000516117"/>
    </source>
</evidence>
<feature type="transmembrane region" description="Helical" evidence="1">
    <location>
        <begin position="56"/>
        <end position="76"/>
    </location>
</feature>
<organism evidence="2 3">
    <name type="scientific">Tessaracoccus defluvii</name>
    <dbReference type="NCBI Taxonomy" id="1285901"/>
    <lineage>
        <taxon>Bacteria</taxon>
        <taxon>Bacillati</taxon>
        <taxon>Actinomycetota</taxon>
        <taxon>Actinomycetes</taxon>
        <taxon>Propionibacteriales</taxon>
        <taxon>Propionibacteriaceae</taxon>
        <taxon>Tessaracoccus</taxon>
    </lineage>
</organism>
<evidence type="ECO:0000256" key="1">
    <source>
        <dbReference type="SAM" id="Phobius"/>
    </source>
</evidence>
<keyword evidence="1" id="KW-0472">Membrane</keyword>
<dbReference type="Proteomes" id="UP000516117">
    <property type="component" value="Chromosome"/>
</dbReference>
<keyword evidence="1" id="KW-1133">Transmembrane helix</keyword>
<dbReference type="AlphaFoldDB" id="A0A7H0H7S4"/>
<dbReference type="KEGG" id="tdf:H9L22_04025"/>
<keyword evidence="3" id="KW-1185">Reference proteome</keyword>
<name>A0A7H0H7S4_9ACTN</name>
<protein>
    <submittedName>
        <fullName evidence="2">Uncharacterized protein</fullName>
    </submittedName>
</protein>
<sequence length="120" mass="12712">MRVVDAGSRRFVAVAPEGRPDLRLPQAHPSRPVAPGRVGRVASCVAVRPQPQPRWLAAKVVGLCLLALVGVGVSAGEFASMATPIRPASTLRVIPRGRTSTIPDAPLRVPTDVRRVACPR</sequence>
<reference evidence="2 3" key="1">
    <citation type="submission" date="2020-08" db="EMBL/GenBank/DDBJ databases">
        <title>Genome sequence of Tessaracoccus defluvii JCM 17540T.</title>
        <authorList>
            <person name="Hyun D.-W."/>
            <person name="Bae J.-W."/>
        </authorList>
    </citation>
    <scope>NUCLEOTIDE SEQUENCE [LARGE SCALE GENOMIC DNA]</scope>
    <source>
        <strain evidence="2 3">JCM 17540</strain>
    </source>
</reference>
<proteinExistence type="predicted"/>
<keyword evidence="1" id="KW-0812">Transmembrane</keyword>
<accession>A0A7H0H7S4</accession>
<dbReference type="RefSeq" id="WP_187721690.1">
    <property type="nucleotide sequence ID" value="NZ_CP060789.1"/>
</dbReference>
<evidence type="ECO:0000313" key="2">
    <source>
        <dbReference type="EMBL" id="QNP56590.1"/>
    </source>
</evidence>
<dbReference type="EMBL" id="CP060789">
    <property type="protein sequence ID" value="QNP56590.1"/>
    <property type="molecule type" value="Genomic_DNA"/>
</dbReference>
<gene>
    <name evidence="2" type="ORF">H9L22_04025</name>
</gene>